<evidence type="ECO:0000313" key="2">
    <source>
        <dbReference type="Proteomes" id="UP001147782"/>
    </source>
</evidence>
<protein>
    <submittedName>
        <fullName evidence="1">Uncharacterized protein</fullName>
    </submittedName>
</protein>
<dbReference type="RefSeq" id="XP_056554463.1">
    <property type="nucleotide sequence ID" value="XM_056699050.1"/>
</dbReference>
<evidence type="ECO:0000313" key="1">
    <source>
        <dbReference type="EMBL" id="KAJ5370029.1"/>
    </source>
</evidence>
<dbReference type="EMBL" id="JAPZBS010000005">
    <property type="protein sequence ID" value="KAJ5370029.1"/>
    <property type="molecule type" value="Genomic_DNA"/>
</dbReference>
<dbReference type="GeneID" id="81438229"/>
<sequence length="73" mass="8143">MFKGCCPQSRTRNSTLTAKAVNLGQYHCLRAAEVTAIRFGVRSAVQEQVLANKTRTFGGREMWAHAKPSYVNQ</sequence>
<dbReference type="AlphaFoldDB" id="A0A9W9V734"/>
<comment type="caution">
    <text evidence="1">The sequence shown here is derived from an EMBL/GenBank/DDBJ whole genome shotgun (WGS) entry which is preliminary data.</text>
</comment>
<dbReference type="Proteomes" id="UP001147782">
    <property type="component" value="Unassembled WGS sequence"/>
</dbReference>
<reference evidence="1" key="1">
    <citation type="submission" date="2022-11" db="EMBL/GenBank/DDBJ databases">
        <authorList>
            <person name="Petersen C."/>
        </authorList>
    </citation>
    <scope>NUCLEOTIDE SEQUENCE</scope>
    <source>
        <strain evidence="1">IBT 29864</strain>
    </source>
</reference>
<name>A0A9W9V734_9EURO</name>
<organism evidence="1 2">
    <name type="scientific">Penicillium cataractarum</name>
    <dbReference type="NCBI Taxonomy" id="2100454"/>
    <lineage>
        <taxon>Eukaryota</taxon>
        <taxon>Fungi</taxon>
        <taxon>Dikarya</taxon>
        <taxon>Ascomycota</taxon>
        <taxon>Pezizomycotina</taxon>
        <taxon>Eurotiomycetes</taxon>
        <taxon>Eurotiomycetidae</taxon>
        <taxon>Eurotiales</taxon>
        <taxon>Aspergillaceae</taxon>
        <taxon>Penicillium</taxon>
    </lineage>
</organism>
<gene>
    <name evidence="1" type="ORF">N7496_006121</name>
</gene>
<proteinExistence type="predicted"/>
<accession>A0A9W9V734</accession>
<reference evidence="1" key="2">
    <citation type="journal article" date="2023" name="IMA Fungus">
        <title>Comparative genomic study of the Penicillium genus elucidates a diverse pangenome and 15 lateral gene transfer events.</title>
        <authorList>
            <person name="Petersen C."/>
            <person name="Sorensen T."/>
            <person name="Nielsen M.R."/>
            <person name="Sondergaard T.E."/>
            <person name="Sorensen J.L."/>
            <person name="Fitzpatrick D.A."/>
            <person name="Frisvad J.C."/>
            <person name="Nielsen K.L."/>
        </authorList>
    </citation>
    <scope>NUCLEOTIDE SEQUENCE</scope>
    <source>
        <strain evidence="1">IBT 29864</strain>
    </source>
</reference>
<keyword evidence="2" id="KW-1185">Reference proteome</keyword>